<dbReference type="EMBL" id="FPBO01000002">
    <property type="protein sequence ID" value="SFU36724.1"/>
    <property type="molecule type" value="Genomic_DNA"/>
</dbReference>
<dbReference type="InterPro" id="IPR057737">
    <property type="entry name" value="Condensation_MtbB-like"/>
</dbReference>
<dbReference type="InterPro" id="IPR025110">
    <property type="entry name" value="AMP-bd_C"/>
</dbReference>
<dbReference type="Pfam" id="PF13193">
    <property type="entry name" value="AMP-binding_C"/>
    <property type="match status" value="2"/>
</dbReference>
<comment type="pathway">
    <text evidence="2">Siderophore biosynthesis.</text>
</comment>
<dbReference type="FunFam" id="3.30.559.30:FF:000006">
    <property type="entry name" value="Yersiniabactin polyketide/non-ribosomal peptide synthetase"/>
    <property type="match status" value="1"/>
</dbReference>
<feature type="domain" description="Carrier" evidence="7">
    <location>
        <begin position="2109"/>
        <end position="2184"/>
    </location>
</feature>
<dbReference type="InterPro" id="IPR041464">
    <property type="entry name" value="TubC_N"/>
</dbReference>
<dbReference type="RefSeq" id="WP_093553240.1">
    <property type="nucleotide sequence ID" value="NZ_FPBO01000002.1"/>
</dbReference>
<evidence type="ECO:0000256" key="1">
    <source>
        <dbReference type="ARBA" id="ARBA00001957"/>
    </source>
</evidence>
<dbReference type="InterPro" id="IPR001242">
    <property type="entry name" value="Condensation_dom"/>
</dbReference>
<dbReference type="Gene3D" id="1.10.10.1830">
    <property type="entry name" value="Non-ribosomal peptide synthase, adenylation domain"/>
    <property type="match status" value="1"/>
</dbReference>
<dbReference type="PROSITE" id="PS00455">
    <property type="entry name" value="AMP_BINDING"/>
    <property type="match status" value="2"/>
</dbReference>
<evidence type="ECO:0000259" key="7">
    <source>
        <dbReference type="PROSITE" id="PS50075"/>
    </source>
</evidence>
<dbReference type="InterPro" id="IPR045851">
    <property type="entry name" value="AMP-bd_C_sf"/>
</dbReference>
<dbReference type="NCBIfam" id="TIGR01733">
    <property type="entry name" value="AA-adenyl-dom"/>
    <property type="match status" value="2"/>
</dbReference>
<dbReference type="Gene3D" id="3.30.559.10">
    <property type="entry name" value="Chloramphenicol acetyltransferase-like domain"/>
    <property type="match status" value="2"/>
</dbReference>
<feature type="domain" description="Carrier" evidence="7">
    <location>
        <begin position="1042"/>
        <end position="1122"/>
    </location>
</feature>
<dbReference type="FunFam" id="3.30.300.30:FF:000015">
    <property type="entry name" value="Nonribosomal peptide synthase SidD"/>
    <property type="match status" value="1"/>
</dbReference>
<dbReference type="Gene3D" id="3.30.300.30">
    <property type="match status" value="2"/>
</dbReference>
<dbReference type="Gene3D" id="3.40.50.1820">
    <property type="entry name" value="alpha/beta hydrolase"/>
    <property type="match status" value="1"/>
</dbReference>
<dbReference type="SUPFAM" id="SSF56801">
    <property type="entry name" value="Acetyl-CoA synthetase-like"/>
    <property type="match status" value="2"/>
</dbReference>
<dbReference type="OrthoDB" id="8824838at2"/>
<dbReference type="InterPro" id="IPR020845">
    <property type="entry name" value="AMP-binding_CS"/>
</dbReference>
<reference evidence="9" key="1">
    <citation type="submission" date="2016-10" db="EMBL/GenBank/DDBJ databases">
        <authorList>
            <person name="Varghese N."/>
            <person name="Submissions S."/>
        </authorList>
    </citation>
    <scope>NUCLEOTIDE SEQUENCE [LARGE SCALE GENOMIC DNA]</scope>
    <source>
        <strain evidence="9">CGMCC 1.11014</strain>
    </source>
</reference>
<dbReference type="Gene3D" id="2.30.38.10">
    <property type="entry name" value="Luciferase, Domain 3"/>
    <property type="match status" value="2"/>
</dbReference>
<evidence type="ECO:0000256" key="2">
    <source>
        <dbReference type="ARBA" id="ARBA00004924"/>
    </source>
</evidence>
<dbReference type="Proteomes" id="UP000199391">
    <property type="component" value="Unassembled WGS sequence"/>
</dbReference>
<dbReference type="InterPro" id="IPR029058">
    <property type="entry name" value="AB_hydrolase_fold"/>
</dbReference>
<dbReference type="PANTHER" id="PTHR45527">
    <property type="entry name" value="NONRIBOSOMAL PEPTIDE SYNTHETASE"/>
    <property type="match status" value="1"/>
</dbReference>
<dbReference type="STRING" id="1035707.SAMN05216552_1002110"/>
<dbReference type="InterPro" id="IPR044894">
    <property type="entry name" value="TubC_N_sf"/>
</dbReference>
<dbReference type="GO" id="GO:0031177">
    <property type="term" value="F:phosphopantetheine binding"/>
    <property type="evidence" value="ECO:0007669"/>
    <property type="project" value="InterPro"/>
</dbReference>
<dbReference type="InterPro" id="IPR023213">
    <property type="entry name" value="CAT-like_dom_sf"/>
</dbReference>
<dbReference type="Gene3D" id="3.30.559.30">
    <property type="entry name" value="Nonribosomal peptide synthetase, condensation domain"/>
    <property type="match status" value="2"/>
</dbReference>
<gene>
    <name evidence="8" type="ORF">SAMN05216552_1002110</name>
</gene>
<dbReference type="FunFam" id="3.30.559.10:FF:000023">
    <property type="entry name" value="Non-ribosomal peptide synthetase"/>
    <property type="match status" value="1"/>
</dbReference>
<dbReference type="Gene3D" id="1.10.1200.10">
    <property type="entry name" value="ACP-like"/>
    <property type="match status" value="2"/>
</dbReference>
<dbReference type="InterPro" id="IPR000873">
    <property type="entry name" value="AMP-dep_synth/lig_dom"/>
</dbReference>
<dbReference type="FunFam" id="3.40.50.980:FF:000001">
    <property type="entry name" value="Non-ribosomal peptide synthetase"/>
    <property type="match status" value="2"/>
</dbReference>
<organism evidence="8 9">
    <name type="scientific">Pseudoduganella namucuonensis</name>
    <dbReference type="NCBI Taxonomy" id="1035707"/>
    <lineage>
        <taxon>Bacteria</taxon>
        <taxon>Pseudomonadati</taxon>
        <taxon>Pseudomonadota</taxon>
        <taxon>Betaproteobacteria</taxon>
        <taxon>Burkholderiales</taxon>
        <taxon>Oxalobacteraceae</taxon>
        <taxon>Telluria group</taxon>
        <taxon>Pseudoduganella</taxon>
    </lineage>
</organism>
<dbReference type="Pfam" id="PF00501">
    <property type="entry name" value="AMP-binding"/>
    <property type="match status" value="2"/>
</dbReference>
<sequence length="2454" mass="274057">MIELLEKLRNSGIQLRLEGAQLRVVAPKGALTADLREVLTARKEELLDLLRGNGQEHEHDLPPLTQRPDLRHESFALTDVQQAYWMGRNDYVELGGFSTHFYIELERFGLDVDLLERSLHKVIARHDMLRAVIEPDGRQKILPEVPPYRIAVRDLRGRPAAEQDAELDMLRRCMSHKRQPADRWPLFEVRAARWEEGRLRLFVSLDMLIIDASSMFRFFEDWQRFYEEPAWSPAPFGLSYRDYAAFELTLQDQPAFQRAKDYWAGRLDGLPAAPALPLAVQPRAIKRAEFHRRLATLPAEQWQSLKSRARQHGGTATVLLMTAFSDVLRTWSKEPDFTLNVTMFNRAQIHPDVNRLIGDFTTTNLLAVHAKIGESFVDRMQRLQKQLAQDLNYRQYSGMRVLRDRARKMGNAPGAAMPIVFTSTLALDSQQSTTSGISFFGDYVYGVSQTPQVWLDHQMVESDGELMLFWDAIEALFPEGMLDDMFSSYVDLLKTLAEDAHAWTRNASPLSLPRWQEEERRAANATSTDIPQKTLHGLVAEQAARTPDAPAVIAESVQLSYAELHRHAYRLARHLRELGARPNGIVAVAMEKGWEQIAAIFGILHSGAAYLPIDPSLPQERRHHLVERSQATVVVTQRCLTHRLIWPEGVQVVTLDDEAVGMQDDSALQIPQSPQDLAYVLFTSGSTGQPKGVMIEHRNAGNTVQDINRRFNTGPHDRMLALSAAHFDLSVYDLFGVLGGGGALVIPSAERLTDPAHWTELVRDHGVTLWNSVPQLLQLWAEHLHERGLSHPALRWTILSGDWIPVELPDQVRAVCPNVQILASGGPTETSIWCTQYPIGEVRPEWKSIPYGKPLSNQTMYVYDELLEPRPVWTTGEIHVGGIAVGRGYLNDPERTTEKFIVHPQTGERLYKSGDLGRYLPGGDIEFLGREDFQVKVNGYRIELGEIESVLRRQPSVREAVVTVSAQTENGQRQLVAYVVPNAAEGWESLRLADALTDVLPSYMVPHHYVRLDALPLSANGKLDYKALPPPLGRETEKAKPMPCNADEQRLFDIWKVLLGHEGFGVEDNFFSLGADSINMVQMMAKAAAAFELPGIPQQRLLQRFFAGPTIAAFAATLREFFAESGGVPKAGPADEPLPDISPDRENWYEPFPLSDLQGAYLTGQMEEMEYHVNPNYYLELDLDESLEGERYERALNAMLARQKANLPILTEDLRLRVPRTFVPVRLQVNDLRGLDSNEVEQALLRIRDDLERTVMPLDCWPWVAFQISLHGGKTRLHINTSNFFLDAFGALRLTDSLHYYHHPDKPLPELTISYRDGVLAYKQIESSSHGKKSERYWRERIQTLPGPPSIPLLAHENPRSRSVLRRRELVLPEKIWGAFKQRASRHGITATNAVYAVYAEILAHWSGSRHFLLSSMLTQRLPLHPRMRDIIGNFAAVYPLEVDWRGSAPFYLRARNVQMQLIQDAQHIYWGSARVWQALNHRAKTPGRAVSPFVVVSGLDMAPRDRRSYGCLETPQVLIDQQLWNLADGSFWAIWDVNERFFPPGVVDAMWQAYGELLTRLAEDDSLWQQESFDLLPATQRGQREQRDRISQTAEPLPEGLLHDGLACAAVSHPNKSAVISAGRTLSYAELNRFANQLGHCLLDAGAKPNELVAILLGKGWEQVVAAFGILASGAAYVPIDPDWPEERVHELLRDAETRLVVTSSKVAAAMNWPAGIHPVCIDDGSLDAQPDTVLASVQQPTDLAYVIYTSGSTGKPKGVMIDHQGALNTVLDVNRRFGVGASDVVLGVSALQFDLSVYDLFGTVAAAATLVLPKPSREPAPTEWVKAVREHRVTVWNSVPALMQLLVEAASDAQDLASLRKIMLSGDWIPLPLPALIRQIAPRADLISMGGATEASIWSIYHPIGEIDPLWTSVPYGRPLANQTWHVLNDEGADAPDWVQGNLYIGGIGLAQGYWRDIEKTERAFVRHPRTGERLYRTGDLGRYLPDGTIEFLGRADFQVKVRGYRIELGEIEQAMLTHPGVQTAIVSAQGERAGRQLVAFVVQRPGEGCDAAALQAHLRAKLPGYMVPERIDWLTALPLTANGKVDRAALDRMAPMVSEEKRAPLAPRTPVETELVRIWEDILAVSPIGVQDDFFELGGQSFAAIQVMTRIERQLGRRLSLGTLLEGRTVEHLARRLELAQQWTPLAPIKPDGQGHPLFLVHPAGGNVLCYRELAQQLSMPVHGLQAAGLSGEQPAMDDLEKMAALYLDAVRQAQPQGPYRLGGWSSGGTVAFEMARQLEDQGETVQQVIAIDTPAPLPQDESPDRAAILSWFLRDLNIGLDPSVLEQDALRGATLADALGMLRQKQGAGADLTPELLQPVFEVFAGVLAAVRRYRPRAIRADMLVLKAGAGQVDEFRGHPAAGEPDWGWRQFTRGAVQAQTLAGTHYSLLLPPRLKPVADVIQQTLEGKA</sequence>
<dbReference type="Gene3D" id="3.40.50.980">
    <property type="match status" value="4"/>
</dbReference>
<keyword evidence="5" id="KW-0597">Phosphoprotein</keyword>
<name>A0A1I7FKN5_9BURK</name>
<comment type="similarity">
    <text evidence="3">Belongs to the ATP-dependent AMP-binding enzyme family.</text>
</comment>
<dbReference type="InterPro" id="IPR036736">
    <property type="entry name" value="ACP-like_sf"/>
</dbReference>
<dbReference type="Pfam" id="PF00550">
    <property type="entry name" value="PP-binding"/>
    <property type="match status" value="2"/>
</dbReference>
<evidence type="ECO:0000256" key="4">
    <source>
        <dbReference type="ARBA" id="ARBA00022450"/>
    </source>
</evidence>
<dbReference type="NCBIfam" id="NF003417">
    <property type="entry name" value="PRK04813.1"/>
    <property type="match status" value="2"/>
</dbReference>
<dbReference type="SUPFAM" id="SSF52777">
    <property type="entry name" value="CoA-dependent acyltransferases"/>
    <property type="match status" value="4"/>
</dbReference>
<dbReference type="CDD" id="cd12114">
    <property type="entry name" value="A_NRPS_TlmIV_like"/>
    <property type="match status" value="2"/>
</dbReference>
<dbReference type="FunFam" id="3.30.300.30:FF:000010">
    <property type="entry name" value="Enterobactin synthetase component F"/>
    <property type="match status" value="1"/>
</dbReference>
<comment type="cofactor">
    <cofactor evidence="1">
        <name>pantetheine 4'-phosphate</name>
        <dbReference type="ChEBI" id="CHEBI:47942"/>
    </cofactor>
</comment>
<evidence type="ECO:0000313" key="9">
    <source>
        <dbReference type="Proteomes" id="UP000199391"/>
    </source>
</evidence>
<keyword evidence="9" id="KW-1185">Reference proteome</keyword>
<dbReference type="SMART" id="SM00823">
    <property type="entry name" value="PKS_PP"/>
    <property type="match status" value="2"/>
</dbReference>
<dbReference type="InterPro" id="IPR010071">
    <property type="entry name" value="AA_adenyl_dom"/>
</dbReference>
<dbReference type="InterPro" id="IPR020806">
    <property type="entry name" value="PKS_PP-bd"/>
</dbReference>
<evidence type="ECO:0000256" key="6">
    <source>
        <dbReference type="ARBA" id="ARBA00022598"/>
    </source>
</evidence>
<dbReference type="InterPro" id="IPR009081">
    <property type="entry name" value="PP-bd_ACP"/>
</dbReference>
<keyword evidence="4" id="KW-0596">Phosphopantetheine</keyword>
<dbReference type="GO" id="GO:0043041">
    <property type="term" value="P:amino acid activation for nonribosomal peptide biosynthetic process"/>
    <property type="evidence" value="ECO:0007669"/>
    <property type="project" value="TreeGrafter"/>
</dbReference>
<dbReference type="FunFam" id="1.10.1200.10:FF:000005">
    <property type="entry name" value="Nonribosomal peptide synthetase 1"/>
    <property type="match status" value="1"/>
</dbReference>
<proteinExistence type="inferred from homology"/>
<dbReference type="SUPFAM" id="SSF47336">
    <property type="entry name" value="ACP-like"/>
    <property type="match status" value="2"/>
</dbReference>
<dbReference type="FunFam" id="3.40.50.12780:FF:000012">
    <property type="entry name" value="Non-ribosomal peptide synthetase"/>
    <property type="match status" value="2"/>
</dbReference>
<dbReference type="PANTHER" id="PTHR45527:SF10">
    <property type="entry name" value="PYOCHELIN SYNTHASE PCHF"/>
    <property type="match status" value="1"/>
</dbReference>
<dbReference type="Pfam" id="PF00668">
    <property type="entry name" value="Condensation"/>
    <property type="match status" value="2"/>
</dbReference>
<dbReference type="SUPFAM" id="SSF53474">
    <property type="entry name" value="alpha/beta-Hydrolases"/>
    <property type="match status" value="1"/>
</dbReference>
<dbReference type="InterPro" id="IPR001031">
    <property type="entry name" value="Thioesterase"/>
</dbReference>
<evidence type="ECO:0000313" key="8">
    <source>
        <dbReference type="EMBL" id="SFU36724.1"/>
    </source>
</evidence>
<accession>A0A1I7FKN5</accession>
<evidence type="ECO:0000256" key="5">
    <source>
        <dbReference type="ARBA" id="ARBA00022553"/>
    </source>
</evidence>
<dbReference type="GO" id="GO:0044550">
    <property type="term" value="P:secondary metabolite biosynthetic process"/>
    <property type="evidence" value="ECO:0007669"/>
    <property type="project" value="UniProtKB-ARBA"/>
</dbReference>
<dbReference type="PROSITE" id="PS50075">
    <property type="entry name" value="CARRIER"/>
    <property type="match status" value="2"/>
</dbReference>
<dbReference type="Pfam" id="PF00975">
    <property type="entry name" value="Thioesterase"/>
    <property type="match status" value="1"/>
</dbReference>
<evidence type="ECO:0000256" key="3">
    <source>
        <dbReference type="ARBA" id="ARBA00006432"/>
    </source>
</evidence>
<dbReference type="GO" id="GO:0016874">
    <property type="term" value="F:ligase activity"/>
    <property type="evidence" value="ECO:0007669"/>
    <property type="project" value="UniProtKB-KW"/>
</dbReference>
<protein>
    <submittedName>
        <fullName evidence="8">Yersiniabactin nonribosomal peptide synthetase</fullName>
    </submittedName>
</protein>
<keyword evidence="6" id="KW-0436">Ligase</keyword>
<dbReference type="Pfam" id="PF18563">
    <property type="entry name" value="TubC_N"/>
    <property type="match status" value="1"/>
</dbReference>
<dbReference type="CDD" id="cd19535">
    <property type="entry name" value="Cyc_NRPS"/>
    <property type="match status" value="1"/>
</dbReference>
<dbReference type="GO" id="GO:0005737">
    <property type="term" value="C:cytoplasm"/>
    <property type="evidence" value="ECO:0007669"/>
    <property type="project" value="TreeGrafter"/>
</dbReference>